<evidence type="ECO:0000256" key="3">
    <source>
        <dbReference type="ARBA" id="ARBA00022692"/>
    </source>
</evidence>
<dbReference type="EMBL" id="PTQR01000104">
    <property type="protein sequence ID" value="TKX20015.1"/>
    <property type="molecule type" value="Genomic_DNA"/>
</dbReference>
<evidence type="ECO:0000256" key="2">
    <source>
        <dbReference type="ARBA" id="ARBA00022448"/>
    </source>
</evidence>
<dbReference type="InterPro" id="IPR004840">
    <property type="entry name" value="Amino_acid_permease_CS"/>
</dbReference>
<reference evidence="7 8" key="1">
    <citation type="submission" date="2018-02" db="EMBL/GenBank/DDBJ databases">
        <title>Draft genome sequences of Elsinoe sp., causing black scab on jojoba.</title>
        <authorList>
            <person name="Stodart B."/>
            <person name="Jeffress S."/>
            <person name="Ash G."/>
            <person name="Arun Chinnappa K."/>
        </authorList>
    </citation>
    <scope>NUCLEOTIDE SEQUENCE [LARGE SCALE GENOMIC DNA]</scope>
    <source>
        <strain evidence="7 8">Hillstone_2</strain>
    </source>
</reference>
<proteinExistence type="predicted"/>
<dbReference type="GO" id="GO:0016020">
    <property type="term" value="C:membrane"/>
    <property type="evidence" value="ECO:0007669"/>
    <property type="project" value="UniProtKB-SubCell"/>
</dbReference>
<dbReference type="GO" id="GO:0022857">
    <property type="term" value="F:transmembrane transporter activity"/>
    <property type="evidence" value="ECO:0007669"/>
    <property type="project" value="InterPro"/>
</dbReference>
<feature type="transmembrane region" description="Helical" evidence="6">
    <location>
        <begin position="438"/>
        <end position="462"/>
    </location>
</feature>
<dbReference type="InterPro" id="IPR002293">
    <property type="entry name" value="AA/rel_permease1"/>
</dbReference>
<name>A0A4U7ASH4_9PEZI</name>
<evidence type="ECO:0000256" key="1">
    <source>
        <dbReference type="ARBA" id="ARBA00004141"/>
    </source>
</evidence>
<evidence type="ECO:0000256" key="6">
    <source>
        <dbReference type="SAM" id="Phobius"/>
    </source>
</evidence>
<dbReference type="GO" id="GO:0006865">
    <property type="term" value="P:amino acid transport"/>
    <property type="evidence" value="ECO:0007669"/>
    <property type="project" value="InterPro"/>
</dbReference>
<dbReference type="PANTHER" id="PTHR45649:SF22">
    <property type="entry name" value="TRANSPORTER, PUTATIVE (EUROFUNG)-RELATED"/>
    <property type="match status" value="1"/>
</dbReference>
<feature type="transmembrane region" description="Helical" evidence="6">
    <location>
        <begin position="403"/>
        <end position="426"/>
    </location>
</feature>
<feature type="transmembrane region" description="Helical" evidence="6">
    <location>
        <begin position="65"/>
        <end position="90"/>
    </location>
</feature>
<feature type="transmembrane region" description="Helical" evidence="6">
    <location>
        <begin position="156"/>
        <end position="178"/>
    </location>
</feature>
<dbReference type="PROSITE" id="PS00218">
    <property type="entry name" value="AMINO_ACID_PERMEASE_1"/>
    <property type="match status" value="1"/>
</dbReference>
<dbReference type="PANTHER" id="PTHR45649">
    <property type="entry name" value="AMINO-ACID PERMEASE BAT1"/>
    <property type="match status" value="1"/>
</dbReference>
<dbReference type="Gene3D" id="1.20.1740.10">
    <property type="entry name" value="Amino acid/polyamine transporter I"/>
    <property type="match status" value="1"/>
</dbReference>
<dbReference type="Proteomes" id="UP000308133">
    <property type="component" value="Unassembled WGS sequence"/>
</dbReference>
<comment type="caution">
    <text evidence="7">The sequence shown here is derived from an EMBL/GenBank/DDBJ whole genome shotgun (WGS) entry which is preliminary data.</text>
</comment>
<dbReference type="AlphaFoldDB" id="A0A4U7ASH4"/>
<feature type="transmembrane region" description="Helical" evidence="6">
    <location>
        <begin position="237"/>
        <end position="254"/>
    </location>
</feature>
<keyword evidence="5 6" id="KW-0472">Membrane</keyword>
<evidence type="ECO:0000256" key="5">
    <source>
        <dbReference type="ARBA" id="ARBA00023136"/>
    </source>
</evidence>
<sequence length="527" mass="57577">MVEKSTNSLSGVTSSTYETGETGALLTRKFDIWSILALAFCVLGTWSTFAQGLANGLSNGGPVAILWGLCLVTVCNLCIALSIGEICSSMPSALGQAYWIYRLWDTNTGRFVSYICAWISTFGWWALTASAIAFMSNFLLGMKVMFQQDWPGATTGWLQFVVYLAITVVLTLFNLVACRNDKILPYFNDFVGFWFFGLFLVISITLLACTGERPDVEFQPVSFALGGWINETGWSNGVVWFIGLLQSAYGLTAFDSIVHMIEEIPNPRRTGPKAIYLAVLISAATGFLFMLVCMFCIQDVDGVINTPTGLPFIQLVQDVVGLKGGAVLIAFYIFNAIGQVVGVMTTASRLTWGFARDGGIPWSSYFSVIDVEWKVPARSLVLQAVIIGLIGLLYLFATFVLEAIISVSTIALTVSYAMPIATLILVGRDKLPPGEFHLGSYGLCINIISLVYCAITTVFFFFPASPQPAPADMNFAIVLFGVMLAIAIVFWIFKGRITYLQDGPSESSFQITEPAQVKDIQANLYPE</sequence>
<keyword evidence="4 6" id="KW-1133">Transmembrane helix</keyword>
<feature type="transmembrane region" description="Helical" evidence="6">
    <location>
        <begin position="190"/>
        <end position="208"/>
    </location>
</feature>
<accession>A0A4U7ASH4</accession>
<evidence type="ECO:0000313" key="7">
    <source>
        <dbReference type="EMBL" id="TKX20015.1"/>
    </source>
</evidence>
<feature type="transmembrane region" description="Helical" evidence="6">
    <location>
        <begin position="32"/>
        <end position="53"/>
    </location>
</feature>
<keyword evidence="3 6" id="KW-0812">Transmembrane</keyword>
<dbReference type="PIRSF" id="PIRSF006060">
    <property type="entry name" value="AA_transporter"/>
    <property type="match status" value="1"/>
</dbReference>
<evidence type="ECO:0000256" key="4">
    <source>
        <dbReference type="ARBA" id="ARBA00022989"/>
    </source>
</evidence>
<keyword evidence="2" id="KW-0813">Transport</keyword>
<feature type="transmembrane region" description="Helical" evidence="6">
    <location>
        <begin position="111"/>
        <end position="136"/>
    </location>
</feature>
<comment type="subcellular location">
    <subcellularLocation>
        <location evidence="1">Membrane</location>
        <topology evidence="1">Multi-pass membrane protein</topology>
    </subcellularLocation>
</comment>
<feature type="transmembrane region" description="Helical" evidence="6">
    <location>
        <begin position="380"/>
        <end position="397"/>
    </location>
</feature>
<feature type="transmembrane region" description="Helical" evidence="6">
    <location>
        <begin position="275"/>
        <end position="300"/>
    </location>
</feature>
<organism evidence="7 8">
    <name type="scientific">Elsinoe australis</name>
    <dbReference type="NCBI Taxonomy" id="40998"/>
    <lineage>
        <taxon>Eukaryota</taxon>
        <taxon>Fungi</taxon>
        <taxon>Dikarya</taxon>
        <taxon>Ascomycota</taxon>
        <taxon>Pezizomycotina</taxon>
        <taxon>Dothideomycetes</taxon>
        <taxon>Dothideomycetidae</taxon>
        <taxon>Myriangiales</taxon>
        <taxon>Elsinoaceae</taxon>
        <taxon>Elsinoe</taxon>
    </lineage>
</organism>
<feature type="transmembrane region" description="Helical" evidence="6">
    <location>
        <begin position="320"/>
        <end position="341"/>
    </location>
</feature>
<gene>
    <name evidence="7" type="ORF">C1H76_7899</name>
</gene>
<feature type="transmembrane region" description="Helical" evidence="6">
    <location>
        <begin position="474"/>
        <end position="493"/>
    </location>
</feature>
<dbReference type="Pfam" id="PF13520">
    <property type="entry name" value="AA_permease_2"/>
    <property type="match status" value="1"/>
</dbReference>
<evidence type="ECO:0000313" key="8">
    <source>
        <dbReference type="Proteomes" id="UP000308133"/>
    </source>
</evidence>
<protein>
    <submittedName>
        <fullName evidence="7">Amino acid permease-14</fullName>
    </submittedName>
</protein>